<accession>A0A4S4B3Z9</accession>
<keyword evidence="3" id="KW-1185">Reference proteome</keyword>
<dbReference type="Pfam" id="PF01936">
    <property type="entry name" value="NYN"/>
    <property type="match status" value="1"/>
</dbReference>
<proteinExistence type="predicted"/>
<dbReference type="PANTHER" id="PTHR35458">
    <property type="entry name" value="SLR0755 PROTEIN"/>
    <property type="match status" value="1"/>
</dbReference>
<dbReference type="Gene3D" id="3.40.50.1010">
    <property type="entry name" value="5'-nuclease"/>
    <property type="match status" value="1"/>
</dbReference>
<organism evidence="2 3">
    <name type="scientific">Pseudothauera nasutitermitis</name>
    <dbReference type="NCBI Taxonomy" id="2565930"/>
    <lineage>
        <taxon>Bacteria</taxon>
        <taxon>Pseudomonadati</taxon>
        <taxon>Pseudomonadota</taxon>
        <taxon>Betaproteobacteria</taxon>
        <taxon>Rhodocyclales</taxon>
        <taxon>Zoogloeaceae</taxon>
        <taxon>Pseudothauera</taxon>
    </lineage>
</organism>
<evidence type="ECO:0000259" key="1">
    <source>
        <dbReference type="Pfam" id="PF01936"/>
    </source>
</evidence>
<dbReference type="EMBL" id="SSOC01000001">
    <property type="protein sequence ID" value="THF67295.1"/>
    <property type="molecule type" value="Genomic_DNA"/>
</dbReference>
<gene>
    <name evidence="2" type="ORF">E6C76_02660</name>
</gene>
<dbReference type="RefSeq" id="WP_136346704.1">
    <property type="nucleotide sequence ID" value="NZ_SSOC01000001.1"/>
</dbReference>
<dbReference type="Proteomes" id="UP000308430">
    <property type="component" value="Unassembled WGS sequence"/>
</dbReference>
<feature type="domain" description="NYN" evidence="1">
    <location>
        <begin position="5"/>
        <end position="166"/>
    </location>
</feature>
<dbReference type="InterPro" id="IPR047140">
    <property type="entry name" value="LabA"/>
</dbReference>
<evidence type="ECO:0000313" key="2">
    <source>
        <dbReference type="EMBL" id="THF67295.1"/>
    </source>
</evidence>
<reference evidence="2 3" key="1">
    <citation type="submission" date="2019-04" db="EMBL/GenBank/DDBJ databases">
        <title>Azoarcus nasutitermitis sp. nov. isolated from termite nest.</title>
        <authorList>
            <person name="Lin S.-Y."/>
            <person name="Hameed A."/>
            <person name="Hsu Y.-H."/>
            <person name="Young C.-C."/>
        </authorList>
    </citation>
    <scope>NUCLEOTIDE SEQUENCE [LARGE SCALE GENOMIC DNA]</scope>
    <source>
        <strain evidence="2 3">CC-YHH838</strain>
    </source>
</reference>
<protein>
    <submittedName>
        <fullName evidence="2">NYN domain-containing protein</fullName>
    </submittedName>
</protein>
<evidence type="ECO:0000313" key="3">
    <source>
        <dbReference type="Proteomes" id="UP000308430"/>
    </source>
</evidence>
<sequence>MDRYAIFVDAGYFFAAGAQATFGNQTPRKQIALKSPAAMLADLCGKASLVADRLPLLRTYWYDAMPGPRLSLEQSALAMLTGIKLRLGVLNSVGEQKGVDSQIVTDLIDLARNRAIADAVLVTGDEDLRIAVQVAQSYGVRVHILAAGDPSKNVSSTLQMEADSVAVLDADWFAAHFELLPATAQASIAAAPVPAAPAGQVATPATGTPAADEIGTAATVVIEAMLKTIAPEQLEQLVQHFSTQQTVPPEYDRPLVAKVSVALSGRRFIGAEMRHIRGLFVRAVKDHSSAAETT</sequence>
<name>A0A4S4B3Z9_9RHOO</name>
<dbReference type="InterPro" id="IPR021139">
    <property type="entry name" value="NYN"/>
</dbReference>
<dbReference type="AlphaFoldDB" id="A0A4S4B3Z9"/>
<comment type="caution">
    <text evidence="2">The sequence shown here is derived from an EMBL/GenBank/DDBJ whole genome shotgun (WGS) entry which is preliminary data.</text>
</comment>
<dbReference type="OrthoDB" id="9800236at2"/>
<dbReference type="PANTHER" id="PTHR35458:SF8">
    <property type="entry name" value="SLR0650 PROTEIN"/>
    <property type="match status" value="1"/>
</dbReference>
<dbReference type="GO" id="GO:0004540">
    <property type="term" value="F:RNA nuclease activity"/>
    <property type="evidence" value="ECO:0007669"/>
    <property type="project" value="InterPro"/>
</dbReference>